<protein>
    <recommendedName>
        <fullName evidence="6">Alpha-type protein kinase domain-containing protein</fullName>
    </recommendedName>
</protein>
<dbReference type="GO" id="GO:0005524">
    <property type="term" value="F:ATP binding"/>
    <property type="evidence" value="ECO:0007669"/>
    <property type="project" value="UniProtKB-KW"/>
</dbReference>
<keyword evidence="5" id="KW-0067">ATP-binding</keyword>
<dbReference type="Pfam" id="PF02816">
    <property type="entry name" value="Alpha_kinase"/>
    <property type="match status" value="1"/>
</dbReference>
<dbReference type="GO" id="GO:0004674">
    <property type="term" value="F:protein serine/threonine kinase activity"/>
    <property type="evidence" value="ECO:0007669"/>
    <property type="project" value="UniProtKB-KW"/>
</dbReference>
<dbReference type="PANTHER" id="PTHR45992">
    <property type="entry name" value="EUKARYOTIC ELONGATION FACTOR 2 KINASE-RELATED"/>
    <property type="match status" value="1"/>
</dbReference>
<evidence type="ECO:0000256" key="1">
    <source>
        <dbReference type="ARBA" id="ARBA00022527"/>
    </source>
</evidence>
<dbReference type="InterPro" id="IPR011009">
    <property type="entry name" value="Kinase-like_dom_sf"/>
</dbReference>
<evidence type="ECO:0000256" key="3">
    <source>
        <dbReference type="ARBA" id="ARBA00022741"/>
    </source>
</evidence>
<dbReference type="InterPro" id="IPR004166">
    <property type="entry name" value="a-kinase_dom"/>
</dbReference>
<dbReference type="InterPro" id="IPR051852">
    <property type="entry name" value="Alpha-type_PK"/>
</dbReference>
<evidence type="ECO:0000256" key="2">
    <source>
        <dbReference type="ARBA" id="ARBA00022679"/>
    </source>
</evidence>
<dbReference type="SMART" id="SM00811">
    <property type="entry name" value="Alpha_kinase"/>
    <property type="match status" value="1"/>
</dbReference>
<organism evidence="7 8">
    <name type="scientific">Entomortierella chlamydospora</name>
    <dbReference type="NCBI Taxonomy" id="101097"/>
    <lineage>
        <taxon>Eukaryota</taxon>
        <taxon>Fungi</taxon>
        <taxon>Fungi incertae sedis</taxon>
        <taxon>Mucoromycota</taxon>
        <taxon>Mortierellomycotina</taxon>
        <taxon>Mortierellomycetes</taxon>
        <taxon>Mortierellales</taxon>
        <taxon>Mortierellaceae</taxon>
        <taxon>Entomortierella</taxon>
    </lineage>
</organism>
<evidence type="ECO:0000256" key="4">
    <source>
        <dbReference type="ARBA" id="ARBA00022777"/>
    </source>
</evidence>
<evidence type="ECO:0000313" key="7">
    <source>
        <dbReference type="EMBL" id="KAG0017351.1"/>
    </source>
</evidence>
<dbReference type="SUPFAM" id="SSF56112">
    <property type="entry name" value="Protein kinase-like (PK-like)"/>
    <property type="match status" value="1"/>
</dbReference>
<accession>A0A9P6T1B5</accession>
<gene>
    <name evidence="7" type="ORF">BGZ80_008371</name>
</gene>
<comment type="caution">
    <text evidence="7">The sequence shown here is derived from an EMBL/GenBank/DDBJ whole genome shotgun (WGS) entry which is preliminary data.</text>
</comment>
<keyword evidence="8" id="KW-1185">Reference proteome</keyword>
<keyword evidence="1" id="KW-0723">Serine/threonine-protein kinase</keyword>
<proteinExistence type="predicted"/>
<dbReference type="EMBL" id="JAAAID010000451">
    <property type="protein sequence ID" value="KAG0017351.1"/>
    <property type="molecule type" value="Genomic_DNA"/>
</dbReference>
<keyword evidence="2" id="KW-0808">Transferase</keyword>
<dbReference type="PROSITE" id="PS51158">
    <property type="entry name" value="ALPHA_KINASE"/>
    <property type="match status" value="1"/>
</dbReference>
<name>A0A9P6T1B5_9FUNG</name>
<keyword evidence="4" id="KW-0418">Kinase</keyword>
<keyword evidence="3" id="KW-0547">Nucleotide-binding</keyword>
<reference evidence="7" key="1">
    <citation type="journal article" date="2020" name="Fungal Divers.">
        <title>Resolving the Mortierellaceae phylogeny through synthesis of multi-gene phylogenetics and phylogenomics.</title>
        <authorList>
            <person name="Vandepol N."/>
            <person name="Liber J."/>
            <person name="Desiro A."/>
            <person name="Na H."/>
            <person name="Kennedy M."/>
            <person name="Barry K."/>
            <person name="Grigoriev I.V."/>
            <person name="Miller A.N."/>
            <person name="O'Donnell K."/>
            <person name="Stajich J.E."/>
            <person name="Bonito G."/>
        </authorList>
    </citation>
    <scope>NUCLEOTIDE SEQUENCE</scope>
    <source>
        <strain evidence="7">NRRL 2769</strain>
    </source>
</reference>
<evidence type="ECO:0000259" key="6">
    <source>
        <dbReference type="PROSITE" id="PS51158"/>
    </source>
</evidence>
<evidence type="ECO:0000313" key="8">
    <source>
        <dbReference type="Proteomes" id="UP000703661"/>
    </source>
</evidence>
<dbReference type="Gene3D" id="3.20.200.10">
    <property type="entry name" value="MHCK/EF2 kinase"/>
    <property type="match status" value="1"/>
</dbReference>
<evidence type="ECO:0000256" key="5">
    <source>
        <dbReference type="ARBA" id="ARBA00022840"/>
    </source>
</evidence>
<dbReference type="Proteomes" id="UP000703661">
    <property type="component" value="Unassembled WGS sequence"/>
</dbReference>
<feature type="domain" description="Alpha-type protein kinase" evidence="6">
    <location>
        <begin position="1"/>
        <end position="145"/>
    </location>
</feature>
<dbReference type="PANTHER" id="PTHR45992:SF11">
    <property type="entry name" value="ALPHA-TYPE PROTEIN KINASE DOMAIN-CONTAINING PROTEIN"/>
    <property type="match status" value="1"/>
</dbReference>
<sequence length="176" mass="20361">MDVVEKATEIANKYNDLELIDKKIIINQPEIWKFQFGDRQLNLVEPMIDNFEKFNSNTGWKQDRTAWGQVMQALAHFSFHCSGGQFTPCDLQGGVYSDGVVLTDPVVMSRNQRFGPTDLGGEGIDSFFSRHVCNEYCREWWTRPARRQATFADRKGTTMIRVQTQTGRSPFSRQYY</sequence>
<dbReference type="AlphaFoldDB" id="A0A9P6T1B5"/>